<evidence type="ECO:0000259" key="2">
    <source>
        <dbReference type="PROSITE" id="PS51832"/>
    </source>
</evidence>
<proteinExistence type="predicted"/>
<organism evidence="3 4">
    <name type="scientific">Alicyclobacillus ferrooxydans</name>
    <dbReference type="NCBI Taxonomy" id="471514"/>
    <lineage>
        <taxon>Bacteria</taxon>
        <taxon>Bacillati</taxon>
        <taxon>Bacillota</taxon>
        <taxon>Bacilli</taxon>
        <taxon>Bacillales</taxon>
        <taxon>Alicyclobacillaceae</taxon>
        <taxon>Alicyclobacillus</taxon>
    </lineage>
</organism>
<evidence type="ECO:0000313" key="3">
    <source>
        <dbReference type="EMBL" id="KPV42422.1"/>
    </source>
</evidence>
<dbReference type="PROSITE" id="PS51831">
    <property type="entry name" value="HD"/>
    <property type="match status" value="1"/>
</dbReference>
<dbReference type="EMBL" id="LJCO01000077">
    <property type="protein sequence ID" value="KPV42422.1"/>
    <property type="molecule type" value="Genomic_DNA"/>
</dbReference>
<dbReference type="SMART" id="SM00471">
    <property type="entry name" value="HDc"/>
    <property type="match status" value="1"/>
</dbReference>
<dbReference type="PATRIC" id="fig|471514.4.peg.5000"/>
<dbReference type="InterPro" id="IPR037522">
    <property type="entry name" value="HD_GYP_dom"/>
</dbReference>
<gene>
    <name evidence="3" type="ORF">AN477_17650</name>
</gene>
<feature type="domain" description="HD-GYP" evidence="2">
    <location>
        <begin position="113"/>
        <end position="309"/>
    </location>
</feature>
<dbReference type="SUPFAM" id="SSF109604">
    <property type="entry name" value="HD-domain/PDEase-like"/>
    <property type="match status" value="1"/>
</dbReference>
<dbReference type="Gene3D" id="1.10.3210.10">
    <property type="entry name" value="Hypothetical protein af1432"/>
    <property type="match status" value="1"/>
</dbReference>
<keyword evidence="4" id="KW-1185">Reference proteome</keyword>
<dbReference type="PANTHER" id="PTHR43155:SF2">
    <property type="entry name" value="CYCLIC DI-GMP PHOSPHODIESTERASE PA4108"/>
    <property type="match status" value="1"/>
</dbReference>
<reference evidence="3 4" key="1">
    <citation type="submission" date="2015-09" db="EMBL/GenBank/DDBJ databases">
        <title>Draft genome sequence of Alicyclobacillus ferrooxydans DSM 22381.</title>
        <authorList>
            <person name="Hemp J."/>
        </authorList>
    </citation>
    <scope>NUCLEOTIDE SEQUENCE [LARGE SCALE GENOMIC DNA]</scope>
    <source>
        <strain evidence="3 4">TC-34</strain>
    </source>
</reference>
<accession>A0A0P9EU20</accession>
<comment type="caution">
    <text evidence="3">The sequence shown here is derived from an EMBL/GenBank/DDBJ whole genome shotgun (WGS) entry which is preliminary data.</text>
</comment>
<feature type="domain" description="HD" evidence="1">
    <location>
        <begin position="135"/>
        <end position="258"/>
    </location>
</feature>
<dbReference type="InterPro" id="IPR006674">
    <property type="entry name" value="HD_domain"/>
</dbReference>
<dbReference type="PROSITE" id="PS51832">
    <property type="entry name" value="HD_GYP"/>
    <property type="match status" value="1"/>
</dbReference>
<dbReference type="Proteomes" id="UP000050482">
    <property type="component" value="Unassembled WGS sequence"/>
</dbReference>
<name>A0A0P9EU20_9BACL</name>
<evidence type="ECO:0000313" key="4">
    <source>
        <dbReference type="Proteomes" id="UP000050482"/>
    </source>
</evidence>
<dbReference type="CDD" id="cd00077">
    <property type="entry name" value="HDc"/>
    <property type="match status" value="1"/>
</dbReference>
<dbReference type="PANTHER" id="PTHR43155">
    <property type="entry name" value="CYCLIC DI-GMP PHOSPHODIESTERASE PA4108-RELATED"/>
    <property type="match status" value="1"/>
</dbReference>
<sequence>MRMVSIRNLESGCVLAKPILGSDGRILLQSGVVLTSGYIRRLQLMNFNYVYIQDSDTYDIQIEETISLEVQQEVVSRIKNIYDSLADPKGNQQLIDSGKLGREFTNIFKTLFQSLMSDHSFIVNLSAIYTSDAYLYTHCMNVGTMASVLGMAAGFNNDRVFKFGLGAMLHDIGKIKVNQGILNKPGKFTEEERAEIEKHCELGYEMLIKQPDIPSVSAHCALQHHEKFDGTGYPRKLRGSEIHEFGRILAIPDVYDALTSNRVYRPAMLPHEAVEYLFAQSGSHFDPEFVRLFLNHINIYPNGTPVQLSNGLYGVVARANSHNLQRPVILALNDNGHKITPYELDLSQELHITIVGRNTEEAPPSAINAHGLGDEMNLA</sequence>
<evidence type="ECO:0000259" key="1">
    <source>
        <dbReference type="PROSITE" id="PS51831"/>
    </source>
</evidence>
<dbReference type="STRING" id="471514.AN477_17650"/>
<dbReference type="AlphaFoldDB" id="A0A0P9EU20"/>
<protein>
    <submittedName>
        <fullName evidence="3">Uncharacterized protein</fullName>
    </submittedName>
</protein>
<dbReference type="InterPro" id="IPR003607">
    <property type="entry name" value="HD/PDEase_dom"/>
</dbReference>
<dbReference type="OrthoDB" id="9759601at2"/>
<dbReference type="Pfam" id="PF13487">
    <property type="entry name" value="HD_5"/>
    <property type="match status" value="1"/>
</dbReference>